<feature type="non-terminal residue" evidence="7">
    <location>
        <position position="129"/>
    </location>
</feature>
<dbReference type="InterPro" id="IPR017946">
    <property type="entry name" value="PLC-like_Pdiesterase_TIM-brl"/>
</dbReference>
<keyword evidence="2" id="KW-0479">Metal-binding</keyword>
<organism evidence="7 8">
    <name type="scientific">Leptotrombidium deliense</name>
    <dbReference type="NCBI Taxonomy" id="299467"/>
    <lineage>
        <taxon>Eukaryota</taxon>
        <taxon>Metazoa</taxon>
        <taxon>Ecdysozoa</taxon>
        <taxon>Arthropoda</taxon>
        <taxon>Chelicerata</taxon>
        <taxon>Arachnida</taxon>
        <taxon>Acari</taxon>
        <taxon>Acariformes</taxon>
        <taxon>Trombidiformes</taxon>
        <taxon>Prostigmata</taxon>
        <taxon>Anystina</taxon>
        <taxon>Parasitengona</taxon>
        <taxon>Trombiculoidea</taxon>
        <taxon>Trombiculidae</taxon>
        <taxon>Leptotrombidium</taxon>
    </lineage>
</organism>
<sequence>MKCMLIFIALLLINGSTAIRKKRGRPFWIIGHMVNSIHQLREFLRLGANGIEADVKFLATGIPWQTYHGAPCDCLRICSAKETIGNYLTYVRKLTTKLDHLLYYPRFSLLLLDLKTYQINSWHLKEAGK</sequence>
<dbReference type="VEuPathDB" id="VectorBase:LDEU011501"/>
<reference evidence="7 8" key="1">
    <citation type="journal article" date="2018" name="Gigascience">
        <title>Genomes of trombidid mites reveal novel predicted allergens and laterally-transferred genes associated with secondary metabolism.</title>
        <authorList>
            <person name="Dong X."/>
            <person name="Chaisiri K."/>
            <person name="Xia D."/>
            <person name="Armstrong S.D."/>
            <person name="Fang Y."/>
            <person name="Donnelly M.J."/>
            <person name="Kadowaki T."/>
            <person name="McGarry J.W."/>
            <person name="Darby A.C."/>
            <person name="Makepeace B.L."/>
        </authorList>
    </citation>
    <scope>NUCLEOTIDE SEQUENCE [LARGE SCALE GENOMIC DNA]</scope>
    <source>
        <strain evidence="7">UoL-UT</strain>
    </source>
</reference>
<keyword evidence="4" id="KW-1015">Disulfide bond</keyword>
<evidence type="ECO:0000256" key="6">
    <source>
        <dbReference type="SAM" id="SignalP"/>
    </source>
</evidence>
<dbReference type="OrthoDB" id="1058301at2759"/>
<dbReference type="GO" id="GO:0008081">
    <property type="term" value="F:phosphoric diester hydrolase activity"/>
    <property type="evidence" value="ECO:0007669"/>
    <property type="project" value="InterPro"/>
</dbReference>
<dbReference type="GO" id="GO:0006629">
    <property type="term" value="P:lipid metabolic process"/>
    <property type="evidence" value="ECO:0007669"/>
    <property type="project" value="InterPro"/>
</dbReference>
<protein>
    <submittedName>
        <fullName evidence="7">Uncharacterized protein</fullName>
    </submittedName>
</protein>
<dbReference type="Gene3D" id="3.20.20.190">
    <property type="entry name" value="Phosphatidylinositol (PI) phosphodiesterase"/>
    <property type="match status" value="1"/>
</dbReference>
<proteinExistence type="predicted"/>
<comment type="caution">
    <text evidence="7">The sequence shown here is derived from an EMBL/GenBank/DDBJ whole genome shotgun (WGS) entry which is preliminary data.</text>
</comment>
<feature type="chain" id="PRO_5019330797" evidence="6">
    <location>
        <begin position="19"/>
        <end position="129"/>
    </location>
</feature>
<keyword evidence="3" id="KW-0460">Magnesium</keyword>
<evidence type="ECO:0000256" key="2">
    <source>
        <dbReference type="ARBA" id="ARBA00022723"/>
    </source>
</evidence>
<dbReference type="GO" id="GO:0016829">
    <property type="term" value="F:lyase activity"/>
    <property type="evidence" value="ECO:0007669"/>
    <property type="project" value="UniProtKB-KW"/>
</dbReference>
<dbReference type="Proteomes" id="UP000288716">
    <property type="component" value="Unassembled WGS sequence"/>
</dbReference>
<evidence type="ECO:0000313" key="8">
    <source>
        <dbReference type="Proteomes" id="UP000288716"/>
    </source>
</evidence>
<evidence type="ECO:0000256" key="5">
    <source>
        <dbReference type="ARBA" id="ARBA00023239"/>
    </source>
</evidence>
<dbReference type="AlphaFoldDB" id="A0A443RZ43"/>
<keyword evidence="6" id="KW-0732">Signal</keyword>
<accession>A0A443RZ43</accession>
<evidence type="ECO:0000256" key="3">
    <source>
        <dbReference type="ARBA" id="ARBA00022842"/>
    </source>
</evidence>
<comment type="catalytic activity">
    <reaction evidence="1">
        <text>an N-(acyl)-sphingosylphosphoethanolamine = an N-(acyl)-sphingosyl-1,3-cyclic phosphate + ethanolamine</text>
        <dbReference type="Rhea" id="RHEA:60648"/>
        <dbReference type="ChEBI" id="CHEBI:57603"/>
        <dbReference type="ChEBI" id="CHEBI:143891"/>
        <dbReference type="ChEBI" id="CHEBI:143892"/>
    </reaction>
</comment>
<name>A0A443RZ43_9ACAR</name>
<evidence type="ECO:0000256" key="1">
    <source>
        <dbReference type="ARBA" id="ARBA00000110"/>
    </source>
</evidence>
<evidence type="ECO:0000313" key="7">
    <source>
        <dbReference type="EMBL" id="RWS20539.1"/>
    </source>
</evidence>
<gene>
    <name evidence="7" type="ORF">B4U80_05476</name>
</gene>
<keyword evidence="8" id="KW-1185">Reference proteome</keyword>
<dbReference type="EMBL" id="NCKV01016961">
    <property type="protein sequence ID" value="RWS20539.1"/>
    <property type="molecule type" value="Genomic_DNA"/>
</dbReference>
<dbReference type="GO" id="GO:0046872">
    <property type="term" value="F:metal ion binding"/>
    <property type="evidence" value="ECO:0007669"/>
    <property type="project" value="UniProtKB-KW"/>
</dbReference>
<evidence type="ECO:0000256" key="4">
    <source>
        <dbReference type="ARBA" id="ARBA00023157"/>
    </source>
</evidence>
<feature type="signal peptide" evidence="6">
    <location>
        <begin position="1"/>
        <end position="18"/>
    </location>
</feature>
<keyword evidence="5" id="KW-0456">Lyase</keyword>